<protein>
    <submittedName>
        <fullName evidence="1">Uncharacterized protein</fullName>
    </submittedName>
</protein>
<accession>A0AAV4SQZ9</accession>
<evidence type="ECO:0000313" key="2">
    <source>
        <dbReference type="Proteomes" id="UP001054837"/>
    </source>
</evidence>
<proteinExistence type="predicted"/>
<evidence type="ECO:0000313" key="1">
    <source>
        <dbReference type="EMBL" id="GIY34910.1"/>
    </source>
</evidence>
<reference evidence="1 2" key="1">
    <citation type="submission" date="2021-06" db="EMBL/GenBank/DDBJ databases">
        <title>Caerostris darwini draft genome.</title>
        <authorList>
            <person name="Kono N."/>
            <person name="Arakawa K."/>
        </authorList>
    </citation>
    <scope>NUCLEOTIDE SEQUENCE [LARGE SCALE GENOMIC DNA]</scope>
</reference>
<organism evidence="1 2">
    <name type="scientific">Caerostris darwini</name>
    <dbReference type="NCBI Taxonomy" id="1538125"/>
    <lineage>
        <taxon>Eukaryota</taxon>
        <taxon>Metazoa</taxon>
        <taxon>Ecdysozoa</taxon>
        <taxon>Arthropoda</taxon>
        <taxon>Chelicerata</taxon>
        <taxon>Arachnida</taxon>
        <taxon>Araneae</taxon>
        <taxon>Araneomorphae</taxon>
        <taxon>Entelegynae</taxon>
        <taxon>Araneoidea</taxon>
        <taxon>Araneidae</taxon>
        <taxon>Caerostris</taxon>
    </lineage>
</organism>
<gene>
    <name evidence="1" type="ORF">CDAR_522271</name>
</gene>
<dbReference type="Proteomes" id="UP001054837">
    <property type="component" value="Unassembled WGS sequence"/>
</dbReference>
<sequence length="102" mass="11474">MRLRPTLLTCGINPPSISSVKTFVLQIPTLPSNPNEVNLLLEHPPRARTEMFVKLSAISRVNLDPYTAPYKCGIEFYAGSTGRRKSEECERQNNKCCSHSPR</sequence>
<dbReference type="AlphaFoldDB" id="A0AAV4SQZ9"/>
<comment type="caution">
    <text evidence="1">The sequence shown here is derived from an EMBL/GenBank/DDBJ whole genome shotgun (WGS) entry which is preliminary data.</text>
</comment>
<keyword evidence="2" id="KW-1185">Reference proteome</keyword>
<dbReference type="EMBL" id="BPLQ01008111">
    <property type="protein sequence ID" value="GIY34910.1"/>
    <property type="molecule type" value="Genomic_DNA"/>
</dbReference>
<name>A0AAV4SQZ9_9ARAC</name>